<dbReference type="InterPro" id="IPR000477">
    <property type="entry name" value="RT_dom"/>
</dbReference>
<dbReference type="GO" id="GO:0043139">
    <property type="term" value="F:5'-3' DNA helicase activity"/>
    <property type="evidence" value="ECO:0007669"/>
    <property type="project" value="UniProtKB-EC"/>
</dbReference>
<dbReference type="Gene3D" id="3.40.50.300">
    <property type="entry name" value="P-loop containing nucleotide triphosphate hydrolases"/>
    <property type="match status" value="1"/>
</dbReference>
<feature type="region of interest" description="Disordered" evidence="14">
    <location>
        <begin position="1676"/>
        <end position="1744"/>
    </location>
</feature>
<evidence type="ECO:0000256" key="10">
    <source>
        <dbReference type="ARBA" id="ARBA00022918"/>
    </source>
</evidence>
<keyword evidence="13" id="KW-0547">Nucleotide-binding</keyword>
<evidence type="ECO:0000256" key="3">
    <source>
        <dbReference type="ARBA" id="ARBA00022679"/>
    </source>
</evidence>
<dbReference type="Pfam" id="PF05970">
    <property type="entry name" value="PIF1"/>
    <property type="match status" value="1"/>
</dbReference>
<evidence type="ECO:0000256" key="7">
    <source>
        <dbReference type="ARBA" id="ARBA00022786"/>
    </source>
</evidence>
<dbReference type="Pfam" id="PF14214">
    <property type="entry name" value="Helitron_like_N"/>
    <property type="match status" value="1"/>
</dbReference>
<dbReference type="InterPro" id="IPR049163">
    <property type="entry name" value="Pif1-like_2B_dom"/>
</dbReference>
<evidence type="ECO:0000259" key="17">
    <source>
        <dbReference type="PROSITE" id="PS51900"/>
    </source>
</evidence>
<dbReference type="InterPro" id="IPR027417">
    <property type="entry name" value="P-loop_NTPase"/>
</dbReference>
<keyword evidence="19" id="KW-1185">Reference proteome</keyword>
<dbReference type="PROSITE" id="PS50802">
    <property type="entry name" value="OTU"/>
    <property type="match status" value="1"/>
</dbReference>
<keyword evidence="2" id="KW-0645">Protease</keyword>
<keyword evidence="5" id="KW-0540">Nuclease</keyword>
<dbReference type="SUPFAM" id="SSF52540">
    <property type="entry name" value="P-loop containing nucleoside triphosphate hydrolases"/>
    <property type="match status" value="2"/>
</dbReference>
<reference evidence="18 19" key="1">
    <citation type="submission" date="2024-05" db="EMBL/GenBank/DDBJ databases">
        <title>Genome sequencing and assembly of Indian major carp, Cirrhinus mrigala (Hamilton, 1822).</title>
        <authorList>
            <person name="Mohindra V."/>
            <person name="Chowdhury L.M."/>
            <person name="Lal K."/>
            <person name="Jena J.K."/>
        </authorList>
    </citation>
    <scope>NUCLEOTIDE SEQUENCE [LARGE SCALE GENOMIC DNA]</scope>
    <source>
        <strain evidence="18">CM1030</strain>
        <tissue evidence="18">Blood</tissue>
    </source>
</reference>
<evidence type="ECO:0000256" key="9">
    <source>
        <dbReference type="ARBA" id="ARBA00022807"/>
    </source>
</evidence>
<feature type="compositionally biased region" description="Basic and acidic residues" evidence="14">
    <location>
        <begin position="724"/>
        <end position="743"/>
    </location>
</feature>
<keyword evidence="13" id="KW-0067">ATP-binding</keyword>
<feature type="domain" description="Core-binding (CB)" evidence="17">
    <location>
        <begin position="2733"/>
        <end position="2816"/>
    </location>
</feature>
<evidence type="ECO:0000256" key="8">
    <source>
        <dbReference type="ARBA" id="ARBA00022801"/>
    </source>
</evidence>
<dbReference type="InterPro" id="IPR010285">
    <property type="entry name" value="DNA_helicase_pif1-like_DEAD"/>
</dbReference>
<dbReference type="GO" id="GO:0006508">
    <property type="term" value="P:proteolysis"/>
    <property type="evidence" value="ECO:0007669"/>
    <property type="project" value="UniProtKB-KW"/>
</dbReference>
<keyword evidence="3" id="KW-0808">Transferase</keyword>
<dbReference type="InterPro" id="IPR005135">
    <property type="entry name" value="Endo/exonuclease/phosphatase"/>
</dbReference>
<evidence type="ECO:0000256" key="4">
    <source>
        <dbReference type="ARBA" id="ARBA00022695"/>
    </source>
</evidence>
<dbReference type="Gene3D" id="3.60.10.10">
    <property type="entry name" value="Endonuclease/exonuclease/phosphatase"/>
    <property type="match status" value="1"/>
</dbReference>
<dbReference type="InterPro" id="IPR041373">
    <property type="entry name" value="RT_RNaseH"/>
</dbReference>
<evidence type="ECO:0000256" key="5">
    <source>
        <dbReference type="ARBA" id="ARBA00022722"/>
    </source>
</evidence>
<feature type="compositionally biased region" description="Basic and acidic residues" evidence="14">
    <location>
        <begin position="446"/>
        <end position="466"/>
    </location>
</feature>
<evidence type="ECO:0000256" key="1">
    <source>
        <dbReference type="ARBA" id="ARBA00010879"/>
    </source>
</evidence>
<dbReference type="InterPro" id="IPR038765">
    <property type="entry name" value="Papain-like_cys_pep_sf"/>
</dbReference>
<keyword evidence="7" id="KW-0833">Ubl conjugation pathway</keyword>
<dbReference type="CDD" id="cd22755">
    <property type="entry name" value="OTU_CeDUB-like"/>
    <property type="match status" value="2"/>
</dbReference>
<dbReference type="GO" id="GO:0006281">
    <property type="term" value="P:DNA repair"/>
    <property type="evidence" value="ECO:0007669"/>
    <property type="project" value="UniProtKB-KW"/>
</dbReference>
<dbReference type="Gene3D" id="3.30.70.270">
    <property type="match status" value="1"/>
</dbReference>
<feature type="region of interest" description="Disordered" evidence="14">
    <location>
        <begin position="444"/>
        <end position="467"/>
    </location>
</feature>
<dbReference type="Gene3D" id="1.10.443.10">
    <property type="entry name" value="Intergrase catalytic core"/>
    <property type="match status" value="1"/>
</dbReference>
<feature type="region of interest" description="Disordered" evidence="14">
    <location>
        <begin position="1429"/>
        <end position="1475"/>
    </location>
</feature>
<dbReference type="InterPro" id="IPR044068">
    <property type="entry name" value="CB"/>
</dbReference>
<dbReference type="SUPFAM" id="SSF56349">
    <property type="entry name" value="DNA breaking-rejoining enzymes"/>
    <property type="match status" value="1"/>
</dbReference>
<sequence length="4027" mass="453450">MTGLFGVNKYDGGFQGYAMSFDETVNRAFQRFDACLVNIKQTICAAVRDDGGWYAVIDPHSRRGDGRSVADGKSVVVYHRDLCSVMGHFRKLAVSINARYHEFEVTGVNAVMINRNGQQGESFCPVIQKTVQTKESEGEKAEIKVDVDCSESLGDFINTDEICLNETSAEKKTETPSCSTHDNADDVEFISETASVCLQFSPLTLEQQQSACLKLNIANAVKEQKNPTCIVEMAEPCETKDIVADGNCFFRSVAFALSRTEREHRKVRRAVVTHILQNDGKYMQYLREGYSSVPEYIATSRMKFVGNWATEMEIQAASDLIGVDIFTYSQNKWFKFSCSDASCNTHGCKDSGIYLKHVNRCHYEVVLCGKNKDGNCASVCQSAIEDSLFNVASDVSSSSCEDYTKNVQYNNSLEFKEEKEKKAKKRFYEEETYISIMKSITKKSKKNEQQKRKIKKSVDKSKDSNEKSNGLHCEVVLEEEPDAACSQSLSDFINKDNVFVDEMCAKQNTDMHYVTKENAGDVEFISETAMKWLSLVKLKILLVMVTVFFRAIVYSLSGSQDEHQKLRRAVVTHILQNEGKYIQYLREGYKSIPEYIATSRMKYVGTWATEMEIQATSDLIGVDIFTYSQGKWLKYTSSNVLSNRQSCENKGIYLKHANSCHYEVVCVKTNDHSCASFCKSPFENSVFNASLNDSTYARKLNRQKLQYAANNDVKESKKIQVNKRYHDDETYREKVVKSSTEKYKRNKKHQQSVKQYSMDKYEKDESHRQSVKEYNIQKYHQNEMYKNMVKHYNMQKYKNDIDFANSIKMRNAIRQLQGDTKRKKMDYVFEEFKQKISTGPEYVCAVCHRCCFKTQVKHCNKNKYVEKSTEIGCIAEKCITLNYLHKCNKHCSQHCIYKNSPAESLWICHTCDRKICEGKIPAESVANNLALDPIPFELNCLNSLEQHLIAKNILFMKMLALPRGGQNGVHGPVTCVPSNVTEVVNVLPRSENDDFMIRVKLKRKLTYKGHYDYKFVNSDKIKRALAYLKENNKWYADVEYNNSWTNPLSKIEEIDEATNNKSDLDICQDMCVDNEHNTENEDEITDETLHDRQQHGLFMDSCLQPVDIAQEVLDQHFDGIMSLAPAEGNNPVRLLMDETNEAKCFPVLFPKGTGTFHDSRPQKLTLSRYLNNRILNADGRFAQNLDYIFYGQYLSELNQVISNVSIALRKGYGLSNETKIASEMLTNKDSLQRILNYDAGYTFLKPIRGSPVFWQSVQKDLFAMVRQLGLPTWFCSFSSADLRWPELMQCIAKQEGCQTPIDELDWADRCGMLKRNPVIAARMFDHRFHCFLKDVIMSPAQPIGKVIDYFYRIEFQQRGSPHTQCLFWVENAPQVDRDDDDDEVVAFVDRYVTCEMPPEDEIEMHEIVSSVQQHSKRHAKTCRKKGTTCRFNFPRPPSKNTFITRSKQTDKNEKTTDDGQSESKDKKTNKSKEIPKELAESIMKKVRECLLNSDAVFDSVESMFESIGINQEIFECAYNKVTKKTNVVLQRKPKNQTPAEYALQNQRIRSPLRFKILRAGCLYRKEEKKRAGFSRIPASFCAQIVPRPPWAYRDLKEQFPYDGHDRCLTCLGRAHAEAAFVDGSCAHCERMSIATLRSRLSFARRLPSSSSRGSSASRKGFTAATARRLGDLQVTVQNVPPGKTPRASAPPRGPVVMPKQTAPPSKSGPSVSFGAPLEEEMSISASEGEQSAGKAGASAEQRPSAVAVPSEADAELSAMLLRAAEGIGLEVPKVPPPDPSRLDDWFLGTRSAAPPRLPPVPFFPEVHDELVRTWRAPYSARSRPTSSALATLDGGAARGYEGVPQVERAVAVHLCPQDAATWRGSPRLPSKACRLSSALTGRAYRAAGQAATALHAMATLQVYQAKALKELHKGSPDQAVMQELRAATDLALRATKVTTRSLGQVMSTLVVQERHLWLNLAQMADVDKARFLDAPVSQAGLFGDTVEDFAQQFSAIQKQTKAIKHILPRHVVTAAGERRRPLLRGQQPRPAPLRGAPDTGGPEMVEAALWGTRTSVPPLPGEGRDLLCVQPPSIYGSAVPTHSQKEQFFTSLGQVPRDLFLSDRMLPRVRTRSQHSPAREPGKKTALQDIHPSGTSSLPLPLPAGCPTAVTSVNAPLIPLAARLAAWLELPSPSRSLIRTVRLGYVIQFPRLKAGPADVYLCIRGWRFGGAAPLRGAPPMGTIRKFRGILFTSVRSDMDASVLRAEIAVLLAKDAIEPVPPAEMKSGFYSSYFIVPKKSGGLRPIQDLRVLPFKMLTSKRILSCVRHQDWFAAIDLLSRLDFASTQTLSTYKVLPFGLSLSPRVFTKVAEGALNPLWRKGIRILNYLDDWLIMAHSRDLLCEHKDLVLQHLSHLGLRRISFLGMELDSVNMTACLNNERTQSFRHKTAAPRAYGSRSRSRSNTARLASYETASALATRSSPEMGMAPVAAYSARGQTLLSYGPEHVVVYTDASTTGWGAVCNGQAASGSWTGPRLLWHINCLELLAVLLALRRFLPMLRHKHVLVRTDNTATVAYINRQGGLRSRLMSQLARHLLLWSQKRLKSLRAVHIPGELNRAADQLSRQPTHPGEWRLHPQTVQLIWSRFAEAQIDLFASPESSHCQLYYSLSEAPLGRDALAHSWPPGPNLLAQTLCKIRENGEQVLLVAPFWPTRTCPSLEDLLEKGPSFSGDGHNLAPASRSMEPTRVASGRDTVDLSGLPQAVIETITQSRAPSTRQAYALRWGLFVDWCASRGEDPQRCPIAVVLSFLQEKLERRLSPSTLKVYVAAIAAYHDAVDGASIGKHQLVVRFLRDSLLTALASIKRVGDLQAFSVNEACLEFGPADSHVVLRPRPGYVPKVPTTPFRDQVVNLQALPPEEADPALALLCPVRALRVYVDRTRSFRRSEQLFVCFGGQQKGNAVSKQRLAHWVVDAISLAYESQGEPCPLGVRAHSTRSVASSYALAHGASLADICRAAGWATPNTFTRFYNLHVEPVSSRNEGYVRNLDVSYISKAEREMGLLLANAQKEAHKQGNTDAKQALRKLGRVFLHSREVSAQESVYRLTNMKLKEGTRNVVFIPTGINTVKISLLLNIINKKAENGEADDDEIWMKSITDRYRARPKMKEFKEMCLASFASEYRVLSKSEKSCSDRVKLENDMGFVRKRTRTDFAVVRYARFSPTKNPENYYQSILELFLPHFLPSQLKPPNFSSYQDFYETGFVTLYDDELKSVKVIVDTNRAKFEKEAETIQRAQDDLEQHGPMEDSWAQICPEAELERLECLDIRKKQPIETEEGDDVIPDLLPNVSDFKLEKNPCAMTKKDAMSLLRSLNDKQSQIFYKVRQWCLAKVQGENPDPFHVFISGPGGVGKSVLIKAMYYETSRILSKLSENPDETHVLLTAPTGVSAFNIGAQTIHSTLSIGTNAALPYQPLGDEKINSLRAKFGKLQILIIDEISMVDHKPLAYIHGRLRQIKQTGDYSAFGKENRFYSESVNSVNLWETHFTFIELTEIMRQKDKEFAELLNRLRLRKKDEPMLEADVAMLKKCETGDGDDTTDIHIYATNSEVDVHNIHMLHKLCSDTITVKAQDFERNVKTGRMEEKDGHHFRVHNSCLEKSLELAVDARIMLLKNISVSDGLVNGICGTIKEFSYDDNEAFPSKIYIEFDNEQVGKEARAKHPCLKPGLEKATPVEPEEDKVTSDGGVRRQFPIRLAWACTVHKVQGLTVDKAVVSLKKIFAAGQAYVALSRVTSLDGLILEDFKEKAIFSKDNIEQALQNMPPFIVPCEITEHFKFKMMLHNVEGLIPHILDIRQDKRYFEGDVICVTETWLKPNYLENAVSLPGYVFNDKPRSAAYDTTQDVFAKLKEEDHGGVGIYHKENVQVALLDIPCNNLEYLMCSIEQLNTTVAVVHRPQSYNMPLFRDNLINLINEMNCLPGGKIILGDFNENLFNKSSVLDEMQHFAFTQIVGKATTEHGTLIHHVYVKDLDLNEIEIDIMPTYFSCHECIVLKWLL</sequence>
<dbReference type="InterPro" id="IPR003323">
    <property type="entry name" value="OTU_dom"/>
</dbReference>
<dbReference type="Gene3D" id="1.10.150.130">
    <property type="match status" value="1"/>
</dbReference>
<dbReference type="Pfam" id="PF17917">
    <property type="entry name" value="RT_RNaseH"/>
    <property type="match status" value="1"/>
</dbReference>
<gene>
    <name evidence="18" type="ORF">M9458_052231</name>
</gene>
<dbReference type="GO" id="GO:0004519">
    <property type="term" value="F:endonuclease activity"/>
    <property type="evidence" value="ECO:0007669"/>
    <property type="project" value="UniProtKB-KW"/>
</dbReference>
<dbReference type="SUPFAM" id="SSF47823">
    <property type="entry name" value="lambda integrase-like, N-terminal domain"/>
    <property type="match status" value="1"/>
</dbReference>
<dbReference type="PANTHER" id="PTHR47642:SF3">
    <property type="entry name" value="ATP-DEPENDENT DNA HELICASE"/>
    <property type="match status" value="1"/>
</dbReference>
<keyword evidence="12 13" id="KW-0233">DNA recombination</keyword>
<evidence type="ECO:0000313" key="18">
    <source>
        <dbReference type="EMBL" id="KAL0152508.1"/>
    </source>
</evidence>
<dbReference type="Proteomes" id="UP001529510">
    <property type="component" value="Unassembled WGS sequence"/>
</dbReference>
<dbReference type="PANTHER" id="PTHR47642">
    <property type="entry name" value="ATP-DEPENDENT DNA HELICASE"/>
    <property type="match status" value="1"/>
</dbReference>
<keyword evidence="11" id="KW-0238">DNA-binding</keyword>
<dbReference type="Pfam" id="PF03372">
    <property type="entry name" value="Exo_endo_phos"/>
    <property type="match status" value="1"/>
</dbReference>
<dbReference type="SUPFAM" id="SSF56672">
    <property type="entry name" value="DNA/RNA polymerases"/>
    <property type="match status" value="1"/>
</dbReference>
<feature type="domain" description="RNase H type-1" evidence="16">
    <location>
        <begin position="2482"/>
        <end position="2607"/>
    </location>
</feature>
<comment type="similarity">
    <text evidence="13">Belongs to the helicase family.</text>
</comment>
<dbReference type="InterPro" id="IPR043128">
    <property type="entry name" value="Rev_trsase/Diguanyl_cyclase"/>
</dbReference>
<keyword evidence="9" id="KW-0788">Thiol protease</keyword>
<dbReference type="PROSITE" id="PS50879">
    <property type="entry name" value="RNASE_H_1"/>
    <property type="match status" value="1"/>
</dbReference>
<protein>
    <recommendedName>
        <fullName evidence="13">ATP-dependent DNA helicase</fullName>
        <ecNumber evidence="13">5.6.2.3</ecNumber>
    </recommendedName>
</protein>
<dbReference type="InterPro" id="IPR036397">
    <property type="entry name" value="RNaseH_sf"/>
</dbReference>
<dbReference type="Pfam" id="PF21530">
    <property type="entry name" value="Pif1_2B_dom"/>
    <property type="match status" value="1"/>
</dbReference>
<dbReference type="Gene3D" id="3.90.70.120">
    <property type="match status" value="1"/>
</dbReference>
<keyword evidence="6" id="KW-0255">Endonuclease</keyword>
<evidence type="ECO:0000256" key="2">
    <source>
        <dbReference type="ARBA" id="ARBA00022670"/>
    </source>
</evidence>
<keyword evidence="13" id="KW-0227">DNA damage</keyword>
<comment type="caution">
    <text evidence="18">The sequence shown here is derived from an EMBL/GenBank/DDBJ whole genome shotgun (WGS) entry which is preliminary data.</text>
</comment>
<evidence type="ECO:0000256" key="6">
    <source>
        <dbReference type="ARBA" id="ARBA00022759"/>
    </source>
</evidence>
<evidence type="ECO:0000256" key="11">
    <source>
        <dbReference type="ARBA" id="ARBA00023125"/>
    </source>
</evidence>
<evidence type="ECO:0000259" key="16">
    <source>
        <dbReference type="PROSITE" id="PS50879"/>
    </source>
</evidence>
<dbReference type="InterPro" id="IPR036691">
    <property type="entry name" value="Endo/exonu/phosph_ase_sf"/>
</dbReference>
<dbReference type="EC" id="5.6.2.3" evidence="13"/>
<dbReference type="EMBL" id="JAMKFB020000189">
    <property type="protein sequence ID" value="KAL0152508.1"/>
    <property type="molecule type" value="Genomic_DNA"/>
</dbReference>
<keyword evidence="8 13" id="KW-0378">Hydrolase</keyword>
<dbReference type="Pfam" id="PF02338">
    <property type="entry name" value="OTU"/>
    <property type="match status" value="1"/>
</dbReference>
<dbReference type="GO" id="GO:0005524">
    <property type="term" value="F:ATP binding"/>
    <property type="evidence" value="ECO:0007669"/>
    <property type="project" value="UniProtKB-KW"/>
</dbReference>
<dbReference type="InterPro" id="IPR043502">
    <property type="entry name" value="DNA/RNA_pol_sf"/>
</dbReference>
<dbReference type="InterPro" id="IPR010998">
    <property type="entry name" value="Integrase_recombinase_N"/>
</dbReference>
<dbReference type="GO" id="GO:0008234">
    <property type="term" value="F:cysteine-type peptidase activity"/>
    <property type="evidence" value="ECO:0007669"/>
    <property type="project" value="UniProtKB-KW"/>
</dbReference>
<dbReference type="Gene3D" id="3.90.70.80">
    <property type="match status" value="2"/>
</dbReference>
<feature type="region of interest" description="Disordered" evidence="14">
    <location>
        <begin position="724"/>
        <end position="769"/>
    </location>
</feature>
<organism evidence="18 19">
    <name type="scientific">Cirrhinus mrigala</name>
    <name type="common">Mrigala</name>
    <dbReference type="NCBI Taxonomy" id="683832"/>
    <lineage>
        <taxon>Eukaryota</taxon>
        <taxon>Metazoa</taxon>
        <taxon>Chordata</taxon>
        <taxon>Craniata</taxon>
        <taxon>Vertebrata</taxon>
        <taxon>Euteleostomi</taxon>
        <taxon>Actinopterygii</taxon>
        <taxon>Neopterygii</taxon>
        <taxon>Teleostei</taxon>
        <taxon>Ostariophysi</taxon>
        <taxon>Cypriniformes</taxon>
        <taxon>Cyprinidae</taxon>
        <taxon>Labeoninae</taxon>
        <taxon>Labeonini</taxon>
        <taxon>Cirrhinus</taxon>
    </lineage>
</organism>
<dbReference type="SUPFAM" id="SSF56219">
    <property type="entry name" value="DNase I-like"/>
    <property type="match status" value="1"/>
</dbReference>
<dbReference type="CDD" id="cd18809">
    <property type="entry name" value="SF1_C_RecD"/>
    <property type="match status" value="1"/>
</dbReference>
<evidence type="ECO:0000313" key="19">
    <source>
        <dbReference type="Proteomes" id="UP001529510"/>
    </source>
</evidence>
<dbReference type="Gene3D" id="3.30.420.10">
    <property type="entry name" value="Ribonuclease H-like superfamily/Ribonuclease H"/>
    <property type="match status" value="1"/>
</dbReference>
<dbReference type="Pfam" id="PF20209">
    <property type="entry name" value="DUF6570"/>
    <property type="match status" value="1"/>
</dbReference>
<dbReference type="InterPro" id="IPR011010">
    <property type="entry name" value="DNA_brk_join_enz"/>
</dbReference>
<dbReference type="PROSITE" id="PS51900">
    <property type="entry name" value="CB"/>
    <property type="match status" value="1"/>
</dbReference>
<evidence type="ECO:0000256" key="14">
    <source>
        <dbReference type="SAM" id="MobiDB-lite"/>
    </source>
</evidence>
<keyword evidence="4" id="KW-0548">Nucleotidyltransferase</keyword>
<dbReference type="InterPro" id="IPR002156">
    <property type="entry name" value="RNaseH_domain"/>
</dbReference>
<dbReference type="GO" id="GO:0003677">
    <property type="term" value="F:DNA binding"/>
    <property type="evidence" value="ECO:0007669"/>
    <property type="project" value="UniProtKB-KW"/>
</dbReference>
<feature type="region of interest" description="Disordered" evidence="14">
    <location>
        <begin position="2109"/>
        <end position="2134"/>
    </location>
</feature>
<name>A0ABD0MWP4_CIRMR</name>
<keyword evidence="13" id="KW-0347">Helicase</keyword>
<feature type="domain" description="OTU" evidence="15">
    <location>
        <begin position="237"/>
        <end position="369"/>
    </location>
</feature>
<dbReference type="CDD" id="cd09275">
    <property type="entry name" value="RNase_HI_RT_DIRS1"/>
    <property type="match status" value="1"/>
</dbReference>
<dbReference type="InterPro" id="IPR013762">
    <property type="entry name" value="Integrase-like_cat_sf"/>
</dbReference>
<dbReference type="GO" id="GO:0006310">
    <property type="term" value="P:DNA recombination"/>
    <property type="evidence" value="ECO:0007669"/>
    <property type="project" value="UniProtKB-KW"/>
</dbReference>
<accession>A0ABD0MWP4</accession>
<dbReference type="InterPro" id="IPR046700">
    <property type="entry name" value="DUF6570"/>
</dbReference>
<keyword evidence="10" id="KW-0695">RNA-directed DNA polymerase</keyword>
<dbReference type="Pfam" id="PF00078">
    <property type="entry name" value="RVT_1"/>
    <property type="match status" value="1"/>
</dbReference>
<evidence type="ECO:0000256" key="13">
    <source>
        <dbReference type="RuleBase" id="RU363044"/>
    </source>
</evidence>
<proteinExistence type="inferred from homology"/>
<evidence type="ECO:0000259" key="15">
    <source>
        <dbReference type="PROSITE" id="PS50802"/>
    </source>
</evidence>
<evidence type="ECO:0000256" key="12">
    <source>
        <dbReference type="ARBA" id="ARBA00023172"/>
    </source>
</evidence>
<dbReference type="GO" id="GO:0003964">
    <property type="term" value="F:RNA-directed DNA polymerase activity"/>
    <property type="evidence" value="ECO:0007669"/>
    <property type="project" value="UniProtKB-KW"/>
</dbReference>
<dbReference type="SUPFAM" id="SSF54001">
    <property type="entry name" value="Cysteine proteinases"/>
    <property type="match status" value="2"/>
</dbReference>
<feature type="compositionally biased region" description="Basic and acidic residues" evidence="14">
    <location>
        <begin position="1447"/>
        <end position="1475"/>
    </location>
</feature>
<dbReference type="InterPro" id="IPR051055">
    <property type="entry name" value="PIF1_helicase"/>
</dbReference>
<comment type="cofactor">
    <cofactor evidence="13">
        <name>Mg(2+)</name>
        <dbReference type="ChEBI" id="CHEBI:18420"/>
    </cofactor>
</comment>
<comment type="similarity">
    <text evidence="1">Belongs to the beta type-B retroviral polymerase family. HERV class-II K(HML-2) pol subfamily.</text>
</comment>
<dbReference type="InterPro" id="IPR025476">
    <property type="entry name" value="Helitron_helicase-like"/>
</dbReference>
<feature type="compositionally biased region" description="Basic and acidic residues" evidence="14">
    <location>
        <begin position="757"/>
        <end position="769"/>
    </location>
</feature>
<comment type="catalytic activity">
    <reaction evidence="13">
        <text>ATP + H2O = ADP + phosphate + H(+)</text>
        <dbReference type="Rhea" id="RHEA:13065"/>
        <dbReference type="ChEBI" id="CHEBI:15377"/>
        <dbReference type="ChEBI" id="CHEBI:15378"/>
        <dbReference type="ChEBI" id="CHEBI:30616"/>
        <dbReference type="ChEBI" id="CHEBI:43474"/>
        <dbReference type="ChEBI" id="CHEBI:456216"/>
        <dbReference type="EC" id="5.6.2.3"/>
    </reaction>
</comment>
<keyword evidence="13" id="KW-0234">DNA repair</keyword>